<reference evidence="2" key="1">
    <citation type="journal article" date="2019" name="Int. J. Syst. Evol. Microbiol.">
        <title>The Global Catalogue of Microorganisms (GCM) 10K type strain sequencing project: providing services to taxonomists for standard genome sequencing and annotation.</title>
        <authorList>
            <consortium name="The Broad Institute Genomics Platform"/>
            <consortium name="The Broad Institute Genome Sequencing Center for Infectious Disease"/>
            <person name="Wu L."/>
            <person name="Ma J."/>
        </authorList>
    </citation>
    <scope>NUCLEOTIDE SEQUENCE [LARGE SCALE GENOMIC DNA]</scope>
    <source>
        <strain evidence="2">CGMCC 1.18575</strain>
    </source>
</reference>
<protein>
    <recommendedName>
        <fullName evidence="3">Carboxypeptidase regulatory-like domain-containing protein</fullName>
    </recommendedName>
</protein>
<evidence type="ECO:0000313" key="1">
    <source>
        <dbReference type="EMBL" id="MFC5401882.1"/>
    </source>
</evidence>
<gene>
    <name evidence="1" type="ORF">ACFPOF_03965</name>
</gene>
<proteinExistence type="predicted"/>
<evidence type="ECO:0008006" key="3">
    <source>
        <dbReference type="Google" id="ProtNLM"/>
    </source>
</evidence>
<dbReference type="InterPro" id="IPR008969">
    <property type="entry name" value="CarboxyPept-like_regulatory"/>
</dbReference>
<organism evidence="1 2">
    <name type="scientific">Cohnella soli</name>
    <dbReference type="NCBI Taxonomy" id="425005"/>
    <lineage>
        <taxon>Bacteria</taxon>
        <taxon>Bacillati</taxon>
        <taxon>Bacillota</taxon>
        <taxon>Bacilli</taxon>
        <taxon>Bacillales</taxon>
        <taxon>Paenibacillaceae</taxon>
        <taxon>Cohnella</taxon>
    </lineage>
</organism>
<name>A0ABW0HP94_9BACL</name>
<evidence type="ECO:0000313" key="2">
    <source>
        <dbReference type="Proteomes" id="UP001596113"/>
    </source>
</evidence>
<sequence>KGYLLNAQGKPIPGVTINADNQLLYDSHMQSVTDEKGFYRIELAHVPATWVMSTTFTREYNGKEQRFYLRSDVDQPFAGSSGAIRNFTLKNVVGHIEINPDFWSFDDNLPEFKMSDLEVTLTPVGALFDGSAGQTITVRADALPTGGHGVDKIPLGRYKIAVRWMPDGHDPMPMLLSITGTGKFAQSLEFDFYNPLGSPSIFVNKFEAKLSSSTGN</sequence>
<feature type="non-terminal residue" evidence="1">
    <location>
        <position position="1"/>
    </location>
</feature>
<keyword evidence="2" id="KW-1185">Reference proteome</keyword>
<comment type="caution">
    <text evidence="1">The sequence shown here is derived from an EMBL/GenBank/DDBJ whole genome shotgun (WGS) entry which is preliminary data.</text>
</comment>
<dbReference type="EMBL" id="JBHSMI010000008">
    <property type="protein sequence ID" value="MFC5401882.1"/>
    <property type="molecule type" value="Genomic_DNA"/>
</dbReference>
<accession>A0ABW0HP94</accession>
<dbReference type="Proteomes" id="UP001596113">
    <property type="component" value="Unassembled WGS sequence"/>
</dbReference>
<dbReference type="SUPFAM" id="SSF49464">
    <property type="entry name" value="Carboxypeptidase regulatory domain-like"/>
    <property type="match status" value="1"/>
</dbReference>